<name>A0ABS1H6T3_9BACL</name>
<keyword evidence="1" id="KW-0732">Signal</keyword>
<dbReference type="Gene3D" id="2.30.30.40">
    <property type="entry name" value="SH3 Domains"/>
    <property type="match status" value="1"/>
</dbReference>
<reference evidence="3 4" key="1">
    <citation type="submission" date="2020-12" db="EMBL/GenBank/DDBJ databases">
        <title>YIM B01967 draft genome.</title>
        <authorList>
            <person name="Yan X."/>
        </authorList>
    </citation>
    <scope>NUCLEOTIDE SEQUENCE [LARGE SCALE GENOMIC DNA]</scope>
    <source>
        <strain evidence="3 4">YIM B01967</strain>
    </source>
</reference>
<keyword evidence="4" id="KW-1185">Reference proteome</keyword>
<dbReference type="RefSeq" id="WP_200748885.1">
    <property type="nucleotide sequence ID" value="NZ_JAEOAH010000009.1"/>
</dbReference>
<dbReference type="InterPro" id="IPR003646">
    <property type="entry name" value="SH3-like_bac-type"/>
</dbReference>
<proteinExistence type="predicted"/>
<gene>
    <name evidence="3" type="ORF">JFL43_09705</name>
</gene>
<evidence type="ECO:0000256" key="1">
    <source>
        <dbReference type="SAM" id="SignalP"/>
    </source>
</evidence>
<dbReference type="PROSITE" id="PS51781">
    <property type="entry name" value="SH3B"/>
    <property type="match status" value="1"/>
</dbReference>
<protein>
    <submittedName>
        <fullName evidence="3">SH3 domain-containing protein</fullName>
    </submittedName>
</protein>
<accession>A0ABS1H6T3</accession>
<dbReference type="SMART" id="SM00287">
    <property type="entry name" value="SH3b"/>
    <property type="match status" value="1"/>
</dbReference>
<organism evidence="3 4">
    <name type="scientific">Viridibacillus soli</name>
    <dbReference type="NCBI Taxonomy" id="2798301"/>
    <lineage>
        <taxon>Bacteria</taxon>
        <taxon>Bacillati</taxon>
        <taxon>Bacillota</taxon>
        <taxon>Bacilli</taxon>
        <taxon>Bacillales</taxon>
        <taxon>Caryophanaceae</taxon>
        <taxon>Viridibacillus</taxon>
    </lineage>
</organism>
<evidence type="ECO:0000313" key="3">
    <source>
        <dbReference type="EMBL" id="MBK3495125.1"/>
    </source>
</evidence>
<comment type="caution">
    <text evidence="3">The sequence shown here is derived from an EMBL/GenBank/DDBJ whole genome shotgun (WGS) entry which is preliminary data.</text>
</comment>
<feature type="chain" id="PRO_5046305861" evidence="1">
    <location>
        <begin position="27"/>
        <end position="236"/>
    </location>
</feature>
<feature type="signal peptide" evidence="1">
    <location>
        <begin position="1"/>
        <end position="26"/>
    </location>
</feature>
<dbReference type="Proteomes" id="UP000618943">
    <property type="component" value="Unassembled WGS sequence"/>
</dbReference>
<feature type="domain" description="SH3b" evidence="2">
    <location>
        <begin position="29"/>
        <end position="92"/>
    </location>
</feature>
<sequence length="236" mass="26808">MKLFRTFLSFVLLTALILPFSGQTFAAKTMTATVEVDKLNIRAKTSISATKLGSLTKGTKVTVYKKTASGWSQIIYNKKTAYVSTQYLTFKSKKTSYLPNPEKVYTYDTTSGIKKHYSTGKTYNSEWVYWYTKDSYGNKTTFVMRETKYGLDLGWPESEYTTEIAYPIKNGKKFYGYLETRKIIAVNQTVKTKAGTFKKVVVVQSANGYKAYYAPNVGCIKTIKNSKTVFELIKIE</sequence>
<dbReference type="EMBL" id="JAEOAH010000009">
    <property type="protein sequence ID" value="MBK3495125.1"/>
    <property type="molecule type" value="Genomic_DNA"/>
</dbReference>
<evidence type="ECO:0000259" key="2">
    <source>
        <dbReference type="PROSITE" id="PS51781"/>
    </source>
</evidence>
<evidence type="ECO:0000313" key="4">
    <source>
        <dbReference type="Proteomes" id="UP000618943"/>
    </source>
</evidence>
<dbReference type="Pfam" id="PF08239">
    <property type="entry name" value="SH3_3"/>
    <property type="match status" value="1"/>
</dbReference>